<evidence type="ECO:0000313" key="8">
    <source>
        <dbReference type="Proteomes" id="UP001552299"/>
    </source>
</evidence>
<name>A0ABD0V0S9_DENTH</name>
<dbReference type="Proteomes" id="UP001552299">
    <property type="component" value="Unassembled WGS sequence"/>
</dbReference>
<dbReference type="CDD" id="cd00371">
    <property type="entry name" value="HMA"/>
    <property type="match status" value="1"/>
</dbReference>
<dbReference type="FunFam" id="3.30.70.100:FF:000008">
    <property type="entry name" value="Copper transport protein ATOX1"/>
    <property type="match status" value="1"/>
</dbReference>
<dbReference type="PANTHER" id="PTHR45868">
    <property type="entry name" value="HEAVY METAL-ASSOCIATED ISOPRENYLATED PLANT PROTEIN 33-RELATED"/>
    <property type="match status" value="1"/>
</dbReference>
<feature type="region of interest" description="Disordered" evidence="5">
    <location>
        <begin position="163"/>
        <end position="190"/>
    </location>
</feature>
<comment type="caution">
    <text evidence="7">The sequence shown here is derived from an EMBL/GenBank/DDBJ whole genome shotgun (WGS) entry which is preliminary data.</text>
</comment>
<dbReference type="InterPro" id="IPR036163">
    <property type="entry name" value="HMA_dom_sf"/>
</dbReference>
<dbReference type="Gene3D" id="3.30.70.100">
    <property type="match status" value="1"/>
</dbReference>
<feature type="compositionally biased region" description="Acidic residues" evidence="5">
    <location>
        <begin position="168"/>
        <end position="190"/>
    </location>
</feature>
<accession>A0ABD0V0S9</accession>
<evidence type="ECO:0000256" key="1">
    <source>
        <dbReference type="ARBA" id="ARBA00022481"/>
    </source>
</evidence>
<dbReference type="GO" id="GO:0046872">
    <property type="term" value="F:metal ion binding"/>
    <property type="evidence" value="ECO:0007669"/>
    <property type="project" value="UniProtKB-KW"/>
</dbReference>
<evidence type="ECO:0000256" key="2">
    <source>
        <dbReference type="ARBA" id="ARBA00022723"/>
    </source>
</evidence>
<evidence type="ECO:0000259" key="6">
    <source>
        <dbReference type="PROSITE" id="PS50846"/>
    </source>
</evidence>
<evidence type="ECO:0000256" key="5">
    <source>
        <dbReference type="SAM" id="MobiDB-lite"/>
    </source>
</evidence>
<keyword evidence="3" id="KW-0636">Prenylation</keyword>
<dbReference type="InterPro" id="IPR006121">
    <property type="entry name" value="HMA_dom"/>
</dbReference>
<dbReference type="AlphaFoldDB" id="A0ABD0V0S9"/>
<proteinExistence type="inferred from homology"/>
<feature type="compositionally biased region" description="Gly residues" evidence="5">
    <location>
        <begin position="111"/>
        <end position="122"/>
    </location>
</feature>
<protein>
    <recommendedName>
        <fullName evidence="6">HMA domain-containing protein</fullName>
    </recommendedName>
</protein>
<dbReference type="PANTHER" id="PTHR45868:SF93">
    <property type="entry name" value="OS12G0144600 PROTEIN"/>
    <property type="match status" value="1"/>
</dbReference>
<evidence type="ECO:0000256" key="3">
    <source>
        <dbReference type="ARBA" id="ARBA00023289"/>
    </source>
</evidence>
<comment type="similarity">
    <text evidence="4">Belongs to the HIPP family.</text>
</comment>
<keyword evidence="1" id="KW-0488">Methylation</keyword>
<gene>
    <name evidence="7" type="ORF">M5K25_010660</name>
</gene>
<reference evidence="7 8" key="1">
    <citation type="journal article" date="2024" name="Plant Biotechnol. J.">
        <title>Dendrobium thyrsiflorum genome and its molecular insights into genes involved in important horticultural traits.</title>
        <authorList>
            <person name="Chen B."/>
            <person name="Wang J.Y."/>
            <person name="Zheng P.J."/>
            <person name="Li K.L."/>
            <person name="Liang Y.M."/>
            <person name="Chen X.F."/>
            <person name="Zhang C."/>
            <person name="Zhao X."/>
            <person name="He X."/>
            <person name="Zhang G.Q."/>
            <person name="Liu Z.J."/>
            <person name="Xu Q."/>
        </authorList>
    </citation>
    <scope>NUCLEOTIDE SEQUENCE [LARGE SCALE GENOMIC DNA]</scope>
    <source>
        <strain evidence="7">GZMU011</strain>
    </source>
</reference>
<evidence type="ECO:0000313" key="7">
    <source>
        <dbReference type="EMBL" id="KAL0918640.1"/>
    </source>
</evidence>
<feature type="compositionally biased region" description="Low complexity" evidence="5">
    <location>
        <begin position="87"/>
        <end position="101"/>
    </location>
</feature>
<keyword evidence="3" id="KW-0449">Lipoprotein</keyword>
<dbReference type="Pfam" id="PF00403">
    <property type="entry name" value="HMA"/>
    <property type="match status" value="1"/>
</dbReference>
<feature type="domain" description="HMA" evidence="6">
    <location>
        <begin position="12"/>
        <end position="75"/>
    </location>
</feature>
<feature type="compositionally biased region" description="Low complexity" evidence="5">
    <location>
        <begin position="284"/>
        <end position="303"/>
    </location>
</feature>
<feature type="compositionally biased region" description="Gly residues" evidence="5">
    <location>
        <begin position="304"/>
        <end position="314"/>
    </location>
</feature>
<keyword evidence="8" id="KW-1185">Reference proteome</keyword>
<sequence length="474" mass="49357">MSKEDDIKFLKIQTCVLKVNIHCDGCKQKVKKLLQKVDGVFQTNIDAEHGRVTVSGNVDPASLVKKLNKAGKHAEILLPKGINITQLQKHQQDNQKAQQNKDNGKPPKSGAGAGAGNVGGGGKDQKGQATQVQQMKGFKDLKFPQLSNLKLPFQKDPKSVKFALPPEVGEDCSDYDDYDDEDDDDFDDEEMDEFDSFDADFDDDFRNLKLKPGSAQPNHPNAAMVIPDKKNGKKGGAVEIPVQVKGMNGNNDAKNGKKGGVIQNQAGVGGGKNAGKVPGGGGVAQDVKNAGNNGAPKPNANSGKKGGGGGGGAGGAGGLKNEAAGGAPNIVKGGPMGPPAGFPVAMNAGQMGFIPPMGQAAGAVQGLPPGMAPQGYFPAGGMPAMSPEMMAAAAAAAAAANGGAVNPYQQQYMAAMMQQQQRMMMNGQDRGYPPMMGYPRPPPPPAMYMSQPPPYGEPYTNYFSDENANSCSIM</sequence>
<dbReference type="SUPFAM" id="SSF55008">
    <property type="entry name" value="HMA, heavy metal-associated domain"/>
    <property type="match status" value="1"/>
</dbReference>
<dbReference type="EMBL" id="JANQDX010000009">
    <property type="protein sequence ID" value="KAL0918640.1"/>
    <property type="molecule type" value="Genomic_DNA"/>
</dbReference>
<feature type="region of interest" description="Disordered" evidence="5">
    <location>
        <begin position="87"/>
        <end position="132"/>
    </location>
</feature>
<evidence type="ECO:0000256" key="4">
    <source>
        <dbReference type="ARBA" id="ARBA00024045"/>
    </source>
</evidence>
<keyword evidence="2" id="KW-0479">Metal-binding</keyword>
<organism evidence="7 8">
    <name type="scientific">Dendrobium thyrsiflorum</name>
    <name type="common">Pinecone-like raceme dendrobium</name>
    <name type="synonym">Orchid</name>
    <dbReference type="NCBI Taxonomy" id="117978"/>
    <lineage>
        <taxon>Eukaryota</taxon>
        <taxon>Viridiplantae</taxon>
        <taxon>Streptophyta</taxon>
        <taxon>Embryophyta</taxon>
        <taxon>Tracheophyta</taxon>
        <taxon>Spermatophyta</taxon>
        <taxon>Magnoliopsida</taxon>
        <taxon>Liliopsida</taxon>
        <taxon>Asparagales</taxon>
        <taxon>Orchidaceae</taxon>
        <taxon>Epidendroideae</taxon>
        <taxon>Malaxideae</taxon>
        <taxon>Dendrobiinae</taxon>
        <taxon>Dendrobium</taxon>
    </lineage>
</organism>
<dbReference type="PROSITE" id="PS50846">
    <property type="entry name" value="HMA_2"/>
    <property type="match status" value="1"/>
</dbReference>
<feature type="compositionally biased region" description="Gly residues" evidence="5">
    <location>
        <begin position="267"/>
        <end position="283"/>
    </location>
</feature>
<feature type="region of interest" description="Disordered" evidence="5">
    <location>
        <begin position="208"/>
        <end position="314"/>
    </location>
</feature>